<protein>
    <submittedName>
        <fullName evidence="1">Jg26259 protein</fullName>
    </submittedName>
</protein>
<feature type="non-terminal residue" evidence="1">
    <location>
        <position position="1"/>
    </location>
</feature>
<gene>
    <name evidence="1" type="primary">jg26259</name>
    <name evidence="1" type="ORF">PAEG_LOCUS3474</name>
</gene>
<evidence type="ECO:0000313" key="1">
    <source>
        <dbReference type="EMBL" id="CAH2212113.1"/>
    </source>
</evidence>
<accession>A0A8S4QNG5</accession>
<keyword evidence="2" id="KW-1185">Reference proteome</keyword>
<dbReference type="AlphaFoldDB" id="A0A8S4QNG5"/>
<comment type="caution">
    <text evidence="1">The sequence shown here is derived from an EMBL/GenBank/DDBJ whole genome shotgun (WGS) entry which is preliminary data.</text>
</comment>
<sequence length="56" mass="6120">MVCSCVRVCGVWCVDDIEELLPGVVYHTQPLIQPYPPPQAKAEQLIGDPDVPVEAT</sequence>
<organism evidence="1 2">
    <name type="scientific">Pararge aegeria aegeria</name>
    <dbReference type="NCBI Taxonomy" id="348720"/>
    <lineage>
        <taxon>Eukaryota</taxon>
        <taxon>Metazoa</taxon>
        <taxon>Ecdysozoa</taxon>
        <taxon>Arthropoda</taxon>
        <taxon>Hexapoda</taxon>
        <taxon>Insecta</taxon>
        <taxon>Pterygota</taxon>
        <taxon>Neoptera</taxon>
        <taxon>Endopterygota</taxon>
        <taxon>Lepidoptera</taxon>
        <taxon>Glossata</taxon>
        <taxon>Ditrysia</taxon>
        <taxon>Papilionoidea</taxon>
        <taxon>Nymphalidae</taxon>
        <taxon>Satyrinae</taxon>
        <taxon>Satyrini</taxon>
        <taxon>Parargina</taxon>
        <taxon>Pararge</taxon>
    </lineage>
</organism>
<dbReference type="OrthoDB" id="5948003at2759"/>
<dbReference type="EMBL" id="CAKXAJ010011143">
    <property type="protein sequence ID" value="CAH2212113.1"/>
    <property type="molecule type" value="Genomic_DNA"/>
</dbReference>
<evidence type="ECO:0000313" key="2">
    <source>
        <dbReference type="Proteomes" id="UP000838756"/>
    </source>
</evidence>
<dbReference type="Proteomes" id="UP000838756">
    <property type="component" value="Unassembled WGS sequence"/>
</dbReference>
<name>A0A8S4QNG5_9NEOP</name>
<reference evidence="1" key="1">
    <citation type="submission" date="2022-03" db="EMBL/GenBank/DDBJ databases">
        <authorList>
            <person name="Lindestad O."/>
        </authorList>
    </citation>
    <scope>NUCLEOTIDE SEQUENCE</scope>
</reference>
<proteinExistence type="predicted"/>